<dbReference type="PROSITE" id="PS50231">
    <property type="entry name" value="RICIN_B_LECTIN"/>
    <property type="match status" value="1"/>
</dbReference>
<dbReference type="Gene3D" id="2.80.10.50">
    <property type="match status" value="1"/>
</dbReference>
<dbReference type="InterPro" id="IPR035992">
    <property type="entry name" value="Ricin_B-like_lectins"/>
</dbReference>
<evidence type="ECO:0008006" key="4">
    <source>
        <dbReference type="Google" id="ProtNLM"/>
    </source>
</evidence>
<dbReference type="AlphaFoldDB" id="A0A7W7R965"/>
<evidence type="ECO:0000256" key="1">
    <source>
        <dbReference type="SAM" id="SignalP"/>
    </source>
</evidence>
<name>A0A7W7R965_KITKI</name>
<organism evidence="2 3">
    <name type="scientific">Kitasatospora kifunensis</name>
    <name type="common">Streptomyces kifunensis</name>
    <dbReference type="NCBI Taxonomy" id="58351"/>
    <lineage>
        <taxon>Bacteria</taxon>
        <taxon>Bacillati</taxon>
        <taxon>Actinomycetota</taxon>
        <taxon>Actinomycetes</taxon>
        <taxon>Kitasatosporales</taxon>
        <taxon>Streptomycetaceae</taxon>
        <taxon>Kitasatospora</taxon>
    </lineage>
</organism>
<keyword evidence="3" id="KW-1185">Reference proteome</keyword>
<protein>
    <recommendedName>
        <fullName evidence="4">Ricin B lectin domain-containing protein</fullName>
    </recommendedName>
</protein>
<proteinExistence type="predicted"/>
<dbReference type="RefSeq" id="WP_184944403.1">
    <property type="nucleotide sequence ID" value="NZ_JACHJV010000002.1"/>
</dbReference>
<feature type="signal peptide" evidence="1">
    <location>
        <begin position="1"/>
        <end position="30"/>
    </location>
</feature>
<comment type="caution">
    <text evidence="2">The sequence shown here is derived from an EMBL/GenBank/DDBJ whole genome shotgun (WGS) entry which is preliminary data.</text>
</comment>
<gene>
    <name evidence="2" type="ORF">FHR34_006852</name>
</gene>
<evidence type="ECO:0000313" key="3">
    <source>
        <dbReference type="Proteomes" id="UP000540506"/>
    </source>
</evidence>
<accession>A0A7W7R965</accession>
<dbReference type="SUPFAM" id="SSF50370">
    <property type="entry name" value="Ricin B-like lectins"/>
    <property type="match status" value="1"/>
</dbReference>
<dbReference type="EMBL" id="JACHJV010000002">
    <property type="protein sequence ID" value="MBB4927757.1"/>
    <property type="molecule type" value="Genomic_DNA"/>
</dbReference>
<reference evidence="2 3" key="1">
    <citation type="submission" date="2020-08" db="EMBL/GenBank/DDBJ databases">
        <title>Sequencing the genomes of 1000 actinobacteria strains.</title>
        <authorList>
            <person name="Klenk H.-P."/>
        </authorList>
    </citation>
    <scope>NUCLEOTIDE SEQUENCE [LARGE SCALE GENOMIC DNA]</scope>
    <source>
        <strain evidence="2 3">DSM 41654</strain>
    </source>
</reference>
<sequence>MRKSRVVKALLAASVAAPLLTLGMAGPASADGQITWQNGLYDRAFYLFANEINAGPVATVHGIYHWHDVENSDGTWNEVDGSGRCLTGNGRNVYTENCNSSRNGTDAYERWHEINMGSGNGWKLQNVQSGYFLDWTGNPGWGTVYAHAGDANNANERWY</sequence>
<feature type="chain" id="PRO_5030680217" description="Ricin B lectin domain-containing protein" evidence="1">
    <location>
        <begin position="31"/>
        <end position="159"/>
    </location>
</feature>
<evidence type="ECO:0000313" key="2">
    <source>
        <dbReference type="EMBL" id="MBB4927757.1"/>
    </source>
</evidence>
<keyword evidence="1" id="KW-0732">Signal</keyword>
<dbReference type="Proteomes" id="UP000540506">
    <property type="component" value="Unassembled WGS sequence"/>
</dbReference>